<evidence type="ECO:0000313" key="15">
    <source>
        <dbReference type="EMBL" id="RWS16854.1"/>
    </source>
</evidence>
<accession>A0A3S3SNX5</accession>
<keyword evidence="16" id="KW-1185">Reference proteome</keyword>
<evidence type="ECO:0000256" key="3">
    <source>
        <dbReference type="ARBA" id="ARBA00004496"/>
    </source>
</evidence>
<comment type="subcellular location">
    <subcellularLocation>
        <location evidence="3">Cytoplasm</location>
    </subcellularLocation>
</comment>
<evidence type="ECO:0000256" key="11">
    <source>
        <dbReference type="ARBA" id="ARBA00022741"/>
    </source>
</evidence>
<organism evidence="15 16">
    <name type="scientific">Dinothrombium tinctorium</name>
    <dbReference type="NCBI Taxonomy" id="1965070"/>
    <lineage>
        <taxon>Eukaryota</taxon>
        <taxon>Metazoa</taxon>
        <taxon>Ecdysozoa</taxon>
        <taxon>Arthropoda</taxon>
        <taxon>Chelicerata</taxon>
        <taxon>Arachnida</taxon>
        <taxon>Acari</taxon>
        <taxon>Acariformes</taxon>
        <taxon>Trombidiformes</taxon>
        <taxon>Prostigmata</taxon>
        <taxon>Anystina</taxon>
        <taxon>Parasitengona</taxon>
        <taxon>Trombidioidea</taxon>
        <taxon>Trombidiidae</taxon>
        <taxon>Dinothrombium</taxon>
    </lineage>
</organism>
<dbReference type="GO" id="GO:0005085">
    <property type="term" value="F:guanyl-nucleotide exchange factor activity"/>
    <property type="evidence" value="ECO:0007669"/>
    <property type="project" value="UniProtKB-KW"/>
</dbReference>
<evidence type="ECO:0000256" key="10">
    <source>
        <dbReference type="ARBA" id="ARBA00022695"/>
    </source>
</evidence>
<evidence type="ECO:0000256" key="6">
    <source>
        <dbReference type="ARBA" id="ARBA00018857"/>
    </source>
</evidence>
<dbReference type="GO" id="GO:0000166">
    <property type="term" value="F:nucleotide binding"/>
    <property type="evidence" value="ECO:0007669"/>
    <property type="project" value="UniProtKB-KW"/>
</dbReference>
<gene>
    <name evidence="15" type="ORF">B4U79_01698</name>
</gene>
<keyword evidence="9" id="KW-0808">Transferase</keyword>
<dbReference type="EMBL" id="NCKU01000157">
    <property type="protein sequence ID" value="RWS16854.1"/>
    <property type="molecule type" value="Genomic_DNA"/>
</dbReference>
<evidence type="ECO:0000256" key="12">
    <source>
        <dbReference type="ARBA" id="ARBA00022801"/>
    </source>
</evidence>
<dbReference type="Proteomes" id="UP000285301">
    <property type="component" value="Unassembled WGS sequence"/>
</dbReference>
<evidence type="ECO:0000256" key="7">
    <source>
        <dbReference type="ARBA" id="ARBA00022490"/>
    </source>
</evidence>
<comment type="similarity">
    <text evidence="4">Belongs to the GDPGP1 family.</text>
</comment>
<name>A0A3S3SNX5_9ACAR</name>
<dbReference type="GO" id="GO:0080048">
    <property type="term" value="F:GDP-D-glucose phosphorylase activity"/>
    <property type="evidence" value="ECO:0007669"/>
    <property type="project" value="UniProtKB-EC"/>
</dbReference>
<evidence type="ECO:0000259" key="14">
    <source>
        <dbReference type="Pfam" id="PF26217"/>
    </source>
</evidence>
<evidence type="ECO:0000256" key="9">
    <source>
        <dbReference type="ARBA" id="ARBA00022679"/>
    </source>
</evidence>
<reference evidence="15 16" key="1">
    <citation type="journal article" date="2018" name="Gigascience">
        <title>Genomes of trombidid mites reveal novel predicted allergens and laterally-transferred genes associated with secondary metabolism.</title>
        <authorList>
            <person name="Dong X."/>
            <person name="Chaisiri K."/>
            <person name="Xia D."/>
            <person name="Armstrong S.D."/>
            <person name="Fang Y."/>
            <person name="Donnelly M.J."/>
            <person name="Kadowaki T."/>
            <person name="McGarry J.W."/>
            <person name="Darby A.C."/>
            <person name="Makepeace B.L."/>
        </authorList>
    </citation>
    <scope>NUCLEOTIDE SEQUENCE [LARGE SCALE GENOMIC DNA]</scope>
    <source>
        <strain evidence="15">UoL-WK</strain>
    </source>
</reference>
<dbReference type="STRING" id="1965070.A0A3S3SNX5"/>
<dbReference type="PANTHER" id="PTHR20884">
    <property type="entry name" value="GDP-D-GLUCOSE PHOSPHORYLASE 1"/>
    <property type="match status" value="1"/>
</dbReference>
<evidence type="ECO:0000256" key="2">
    <source>
        <dbReference type="ARBA" id="ARBA00003049"/>
    </source>
</evidence>
<comment type="catalytic activity">
    <reaction evidence="1">
        <text>GDP-alpha-D-glucose + phosphate = alpha-D-glucose 1-phosphate + GDP + H(+)</text>
        <dbReference type="Rhea" id="RHEA:30387"/>
        <dbReference type="ChEBI" id="CHEBI:15378"/>
        <dbReference type="ChEBI" id="CHEBI:43474"/>
        <dbReference type="ChEBI" id="CHEBI:58189"/>
        <dbReference type="ChEBI" id="CHEBI:58601"/>
        <dbReference type="ChEBI" id="CHEBI:62230"/>
        <dbReference type="EC" id="2.7.7.78"/>
    </reaction>
</comment>
<dbReference type="InterPro" id="IPR026506">
    <property type="entry name" value="GDPGP"/>
</dbReference>
<evidence type="ECO:0000256" key="5">
    <source>
        <dbReference type="ARBA" id="ARBA00012507"/>
    </source>
</evidence>
<proteinExistence type="inferred from homology"/>
<dbReference type="OrthoDB" id="417175at2759"/>
<dbReference type="GO" id="GO:0016787">
    <property type="term" value="F:hydrolase activity"/>
    <property type="evidence" value="ECO:0007669"/>
    <property type="project" value="UniProtKB-KW"/>
</dbReference>
<feature type="domain" description="GDPGP1-like N-terminal" evidence="14">
    <location>
        <begin position="4"/>
        <end position="147"/>
    </location>
</feature>
<evidence type="ECO:0000256" key="1">
    <source>
        <dbReference type="ARBA" id="ARBA00000063"/>
    </source>
</evidence>
<dbReference type="InterPro" id="IPR058865">
    <property type="entry name" value="GDPGP1_C"/>
</dbReference>
<feature type="domain" description="GDPGP1-like C-terminal" evidence="13">
    <location>
        <begin position="165"/>
        <end position="277"/>
    </location>
</feature>
<evidence type="ECO:0000256" key="8">
    <source>
        <dbReference type="ARBA" id="ARBA00022658"/>
    </source>
</evidence>
<dbReference type="GO" id="GO:0005737">
    <property type="term" value="C:cytoplasm"/>
    <property type="evidence" value="ECO:0007669"/>
    <property type="project" value="UniProtKB-SubCell"/>
</dbReference>
<keyword evidence="7" id="KW-0963">Cytoplasm</keyword>
<dbReference type="AlphaFoldDB" id="A0A3S3SNX5"/>
<evidence type="ECO:0000259" key="13">
    <source>
        <dbReference type="Pfam" id="PF26216"/>
    </source>
</evidence>
<keyword evidence="10" id="KW-0548">Nucleotidyltransferase</keyword>
<evidence type="ECO:0000256" key="4">
    <source>
        <dbReference type="ARBA" id="ARBA00006451"/>
    </source>
</evidence>
<keyword evidence="11" id="KW-0547">Nucleotide-binding</keyword>
<dbReference type="Pfam" id="PF26216">
    <property type="entry name" value="GDPGP1_C"/>
    <property type="match status" value="1"/>
</dbReference>
<dbReference type="GO" id="GO:0006006">
    <property type="term" value="P:glucose metabolic process"/>
    <property type="evidence" value="ECO:0007669"/>
    <property type="project" value="TreeGrafter"/>
</dbReference>
<comment type="caution">
    <text evidence="15">The sequence shown here is derived from an EMBL/GenBank/DDBJ whole genome shotgun (WGS) entry which is preliminary data.</text>
</comment>
<keyword evidence="12" id="KW-0378">Hydrolase</keyword>
<comment type="function">
    <text evidence="2">Specific and highly efficient GDP-D-glucose phosphorylase regulating the levels of GDP-D-glucose in cells.</text>
</comment>
<keyword evidence="8" id="KW-0344">Guanine-nucleotide releasing factor</keyword>
<protein>
    <recommendedName>
        <fullName evidence="6">GDP-D-glucose phosphorylase 1</fullName>
        <ecNumber evidence="5">2.7.7.78</ecNumber>
    </recommendedName>
</protein>
<dbReference type="InterPro" id="IPR058866">
    <property type="entry name" value="GDPGP1_N"/>
</dbReference>
<dbReference type="Pfam" id="PF26217">
    <property type="entry name" value="GDPGP1_N"/>
    <property type="match status" value="1"/>
</dbReference>
<dbReference type="EC" id="2.7.7.78" evidence="5"/>
<evidence type="ECO:0000313" key="16">
    <source>
        <dbReference type="Proteomes" id="UP000285301"/>
    </source>
</evidence>
<dbReference type="PANTHER" id="PTHR20884:SF8">
    <property type="entry name" value="GDP-D-GLUCOSE PHOSPHORYLASE 1"/>
    <property type="match status" value="1"/>
</dbReference>
<sequence>MNHAFRYIVSKGSIESRVIPGKLKFIAQFNEKRGKMRRKPYLMNSLQMPFDENTFNFTKVKNEEILFQIECSDSSERATIIINCSPIEFGNALMVPRLIDCLPQILTKDSLKLAICLICLSGNKSFRLGFNSLGAAASVNHQHWHLYYFDFELQLECIQCENGFLKDWPLPAFVFELKELKLPNINKIVDNVFKYIYHCFEINMAHNLFITRSRNGDVIRIFLWLRLPEFCLKDDMSINPAFCEFSGFFICKTKVMFEEITEEQCELLMKSVKIADKTNFPMFLSI</sequence>